<reference evidence="2 3" key="1">
    <citation type="journal article" date="2007" name="Nature">
        <title>Evolution of genes and genomes on the Drosophila phylogeny.</title>
        <authorList>
            <consortium name="Drosophila 12 Genomes Consortium"/>
            <person name="Clark A.G."/>
            <person name="Eisen M.B."/>
            <person name="Smith D.R."/>
            <person name="Bergman C.M."/>
            <person name="Oliver B."/>
            <person name="Markow T.A."/>
            <person name="Kaufman T.C."/>
            <person name="Kellis M."/>
            <person name="Gelbart W."/>
            <person name="Iyer V.N."/>
            <person name="Pollard D.A."/>
            <person name="Sackton T.B."/>
            <person name="Larracuente A.M."/>
            <person name="Singh N.D."/>
            <person name="Abad J.P."/>
            <person name="Abt D.N."/>
            <person name="Adryan B."/>
            <person name="Aguade M."/>
            <person name="Akashi H."/>
            <person name="Anderson W.W."/>
            <person name="Aquadro C.F."/>
            <person name="Ardell D.H."/>
            <person name="Arguello R."/>
            <person name="Artieri C.G."/>
            <person name="Barbash D.A."/>
            <person name="Barker D."/>
            <person name="Barsanti P."/>
            <person name="Batterham P."/>
            <person name="Batzoglou S."/>
            <person name="Begun D."/>
            <person name="Bhutkar A."/>
            <person name="Blanco E."/>
            <person name="Bosak S.A."/>
            <person name="Bradley R.K."/>
            <person name="Brand A.D."/>
            <person name="Brent M.R."/>
            <person name="Brooks A.N."/>
            <person name="Brown R.H."/>
            <person name="Butlin R.K."/>
            <person name="Caggese C."/>
            <person name="Calvi B.R."/>
            <person name="Bernardo de Carvalho A."/>
            <person name="Caspi A."/>
            <person name="Castrezana S."/>
            <person name="Celniker S.E."/>
            <person name="Chang J.L."/>
            <person name="Chapple C."/>
            <person name="Chatterji S."/>
            <person name="Chinwalla A."/>
            <person name="Civetta A."/>
            <person name="Clifton S.W."/>
            <person name="Comeron J.M."/>
            <person name="Costello J.C."/>
            <person name="Coyne J.A."/>
            <person name="Daub J."/>
            <person name="David R.G."/>
            <person name="Delcher A.L."/>
            <person name="Delehaunty K."/>
            <person name="Do C.B."/>
            <person name="Ebling H."/>
            <person name="Edwards K."/>
            <person name="Eickbush T."/>
            <person name="Evans J.D."/>
            <person name="Filipski A."/>
            <person name="Findeiss S."/>
            <person name="Freyhult E."/>
            <person name="Fulton L."/>
            <person name="Fulton R."/>
            <person name="Garcia A.C."/>
            <person name="Gardiner A."/>
            <person name="Garfield D.A."/>
            <person name="Garvin B.E."/>
            <person name="Gibson G."/>
            <person name="Gilbert D."/>
            <person name="Gnerre S."/>
            <person name="Godfrey J."/>
            <person name="Good R."/>
            <person name="Gotea V."/>
            <person name="Gravely B."/>
            <person name="Greenberg A.J."/>
            <person name="Griffiths-Jones S."/>
            <person name="Gross S."/>
            <person name="Guigo R."/>
            <person name="Gustafson E.A."/>
            <person name="Haerty W."/>
            <person name="Hahn M.W."/>
            <person name="Halligan D.L."/>
            <person name="Halpern A.L."/>
            <person name="Halter G.M."/>
            <person name="Han M.V."/>
            <person name="Heger A."/>
            <person name="Hillier L."/>
            <person name="Hinrichs A.S."/>
            <person name="Holmes I."/>
            <person name="Hoskins R.A."/>
            <person name="Hubisz M.J."/>
            <person name="Hultmark D."/>
            <person name="Huntley M.A."/>
            <person name="Jaffe D.B."/>
            <person name="Jagadeeshan S."/>
            <person name="Jeck W.R."/>
            <person name="Johnson J."/>
            <person name="Jones C.D."/>
            <person name="Jordan W.C."/>
            <person name="Karpen G.H."/>
            <person name="Kataoka E."/>
            <person name="Keightley P.D."/>
            <person name="Kheradpour P."/>
            <person name="Kirkness E.F."/>
            <person name="Koerich L.B."/>
            <person name="Kristiansen K."/>
            <person name="Kudrna D."/>
            <person name="Kulathinal R.J."/>
            <person name="Kumar S."/>
            <person name="Kwok R."/>
            <person name="Lander E."/>
            <person name="Langley C.H."/>
            <person name="Lapoint R."/>
            <person name="Lazzaro B.P."/>
            <person name="Lee S.J."/>
            <person name="Levesque L."/>
            <person name="Li R."/>
            <person name="Lin C.F."/>
            <person name="Lin M.F."/>
            <person name="Lindblad-Toh K."/>
            <person name="Llopart A."/>
            <person name="Long M."/>
            <person name="Low L."/>
            <person name="Lozovsky E."/>
            <person name="Lu J."/>
            <person name="Luo M."/>
            <person name="Machado C.A."/>
            <person name="Makalowski W."/>
            <person name="Marzo M."/>
            <person name="Matsuda M."/>
            <person name="Matzkin L."/>
            <person name="McAllister B."/>
            <person name="McBride C.S."/>
            <person name="McKernan B."/>
            <person name="McKernan K."/>
            <person name="Mendez-Lago M."/>
            <person name="Minx P."/>
            <person name="Mollenhauer M.U."/>
            <person name="Montooth K."/>
            <person name="Mount S.M."/>
            <person name="Mu X."/>
            <person name="Myers E."/>
            <person name="Negre B."/>
            <person name="Newfeld S."/>
            <person name="Nielsen R."/>
            <person name="Noor M.A."/>
            <person name="O'Grady P."/>
            <person name="Pachter L."/>
            <person name="Papaceit M."/>
            <person name="Parisi M.J."/>
            <person name="Parisi M."/>
            <person name="Parts L."/>
            <person name="Pedersen J.S."/>
            <person name="Pesole G."/>
            <person name="Phillippy A.M."/>
            <person name="Ponting C.P."/>
            <person name="Pop M."/>
            <person name="Porcelli D."/>
            <person name="Powell J.R."/>
            <person name="Prohaska S."/>
            <person name="Pruitt K."/>
            <person name="Puig M."/>
            <person name="Quesneville H."/>
            <person name="Ram K.R."/>
            <person name="Rand D."/>
            <person name="Rasmussen M.D."/>
            <person name="Reed L.K."/>
            <person name="Reenan R."/>
            <person name="Reily A."/>
            <person name="Remington K.A."/>
            <person name="Rieger T.T."/>
            <person name="Ritchie M.G."/>
            <person name="Robin C."/>
            <person name="Rogers Y.H."/>
            <person name="Rohde C."/>
            <person name="Rozas J."/>
            <person name="Rubenfield M.J."/>
            <person name="Ruiz A."/>
            <person name="Russo S."/>
            <person name="Salzberg S.L."/>
            <person name="Sanchez-Gracia A."/>
            <person name="Saranga D.J."/>
            <person name="Sato H."/>
            <person name="Schaeffer S.W."/>
            <person name="Schatz M.C."/>
            <person name="Schlenke T."/>
            <person name="Schwartz R."/>
            <person name="Segarra C."/>
            <person name="Singh R.S."/>
            <person name="Sirot L."/>
            <person name="Sirota M."/>
            <person name="Sisneros N.B."/>
            <person name="Smith C.D."/>
            <person name="Smith T.F."/>
            <person name="Spieth J."/>
            <person name="Stage D.E."/>
            <person name="Stark A."/>
            <person name="Stephan W."/>
            <person name="Strausberg R.L."/>
            <person name="Strempel S."/>
            <person name="Sturgill D."/>
            <person name="Sutton G."/>
            <person name="Sutton G.G."/>
            <person name="Tao W."/>
            <person name="Teichmann S."/>
            <person name="Tobari Y.N."/>
            <person name="Tomimura Y."/>
            <person name="Tsolas J.M."/>
            <person name="Valente V.L."/>
            <person name="Venter E."/>
            <person name="Venter J.C."/>
            <person name="Vicario S."/>
            <person name="Vieira F.G."/>
            <person name="Vilella A.J."/>
            <person name="Villasante A."/>
            <person name="Walenz B."/>
            <person name="Wang J."/>
            <person name="Wasserman M."/>
            <person name="Watts T."/>
            <person name="Wilson D."/>
            <person name="Wilson R.K."/>
            <person name="Wing R.A."/>
            <person name="Wolfner M.F."/>
            <person name="Wong A."/>
            <person name="Wong G.K."/>
            <person name="Wu C.I."/>
            <person name="Wu G."/>
            <person name="Yamamoto D."/>
            <person name="Yang H.P."/>
            <person name="Yang S.P."/>
            <person name="Yorke J.A."/>
            <person name="Yoshida K."/>
            <person name="Zdobnov E."/>
            <person name="Zhang P."/>
            <person name="Zhang Y."/>
            <person name="Zimin A.V."/>
            <person name="Baldwin J."/>
            <person name="Abdouelleil A."/>
            <person name="Abdulkadir J."/>
            <person name="Abebe A."/>
            <person name="Abera B."/>
            <person name="Abreu J."/>
            <person name="Acer S.C."/>
            <person name="Aftuck L."/>
            <person name="Alexander A."/>
            <person name="An P."/>
            <person name="Anderson E."/>
            <person name="Anderson S."/>
            <person name="Arachi H."/>
            <person name="Azer M."/>
            <person name="Bachantsang P."/>
            <person name="Barry A."/>
            <person name="Bayul T."/>
            <person name="Berlin A."/>
            <person name="Bessette D."/>
            <person name="Bloom T."/>
            <person name="Blye J."/>
            <person name="Boguslavskiy L."/>
            <person name="Bonnet C."/>
            <person name="Boukhgalter B."/>
            <person name="Bourzgui I."/>
            <person name="Brown A."/>
            <person name="Cahill P."/>
            <person name="Channer S."/>
            <person name="Cheshatsang Y."/>
            <person name="Chuda L."/>
            <person name="Citroen M."/>
            <person name="Collymore A."/>
            <person name="Cooke P."/>
            <person name="Costello M."/>
            <person name="D'Aco K."/>
            <person name="Daza R."/>
            <person name="De Haan G."/>
            <person name="DeGray S."/>
            <person name="DeMaso C."/>
            <person name="Dhargay N."/>
            <person name="Dooley K."/>
            <person name="Dooley E."/>
            <person name="Doricent M."/>
            <person name="Dorje P."/>
            <person name="Dorjee K."/>
            <person name="Dupes A."/>
            <person name="Elong R."/>
            <person name="Falk J."/>
            <person name="Farina A."/>
            <person name="Faro S."/>
            <person name="Ferguson D."/>
            <person name="Fisher S."/>
            <person name="Foley C.D."/>
            <person name="Franke A."/>
            <person name="Friedrich D."/>
            <person name="Gadbois L."/>
            <person name="Gearin G."/>
            <person name="Gearin C.R."/>
            <person name="Giannoukos G."/>
            <person name="Goode T."/>
            <person name="Graham J."/>
            <person name="Grandbois E."/>
            <person name="Grewal S."/>
            <person name="Gyaltsen K."/>
            <person name="Hafez N."/>
            <person name="Hagos B."/>
            <person name="Hall J."/>
            <person name="Henson C."/>
            <person name="Hollinger A."/>
            <person name="Honan T."/>
            <person name="Huard M.D."/>
            <person name="Hughes L."/>
            <person name="Hurhula B."/>
            <person name="Husby M.E."/>
            <person name="Kamat A."/>
            <person name="Kanga B."/>
            <person name="Kashin S."/>
            <person name="Khazanovich D."/>
            <person name="Kisner P."/>
            <person name="Lance K."/>
            <person name="Lara M."/>
            <person name="Lee W."/>
            <person name="Lennon N."/>
            <person name="Letendre F."/>
            <person name="LeVine R."/>
            <person name="Lipovsky A."/>
            <person name="Liu X."/>
            <person name="Liu J."/>
            <person name="Liu S."/>
            <person name="Lokyitsang T."/>
            <person name="Lokyitsang Y."/>
            <person name="Lubonja R."/>
            <person name="Lui A."/>
            <person name="MacDonald P."/>
            <person name="Magnisalis V."/>
            <person name="Maru K."/>
            <person name="Matthews C."/>
            <person name="McCusker W."/>
            <person name="McDonough S."/>
            <person name="Mehta T."/>
            <person name="Meldrim J."/>
            <person name="Meneus L."/>
            <person name="Mihai O."/>
            <person name="Mihalev A."/>
            <person name="Mihova T."/>
            <person name="Mittelman R."/>
            <person name="Mlenga V."/>
            <person name="Montmayeur A."/>
            <person name="Mulrain L."/>
            <person name="Navidi A."/>
            <person name="Naylor J."/>
            <person name="Negash T."/>
            <person name="Nguyen T."/>
            <person name="Nguyen N."/>
            <person name="Nicol R."/>
            <person name="Norbu C."/>
            <person name="Norbu N."/>
            <person name="Novod N."/>
            <person name="O'Neill B."/>
            <person name="Osman S."/>
            <person name="Markiewicz E."/>
            <person name="Oyono O.L."/>
            <person name="Patti C."/>
            <person name="Phunkhang P."/>
            <person name="Pierre F."/>
            <person name="Priest M."/>
            <person name="Raghuraman S."/>
            <person name="Rege F."/>
            <person name="Reyes R."/>
            <person name="Rise C."/>
            <person name="Rogov P."/>
            <person name="Ross K."/>
            <person name="Ryan E."/>
            <person name="Settipalli S."/>
            <person name="Shea T."/>
            <person name="Sherpa N."/>
            <person name="Shi L."/>
            <person name="Shih D."/>
            <person name="Sparrow T."/>
            <person name="Spaulding J."/>
            <person name="Stalker J."/>
            <person name="Stange-Thomann N."/>
            <person name="Stavropoulos S."/>
            <person name="Stone C."/>
            <person name="Strader C."/>
            <person name="Tesfaye S."/>
            <person name="Thomson T."/>
            <person name="Thoulutsang Y."/>
            <person name="Thoulutsang D."/>
            <person name="Topham K."/>
            <person name="Topping I."/>
            <person name="Tsamla T."/>
            <person name="Vassiliev H."/>
            <person name="Vo A."/>
            <person name="Wangchuk T."/>
            <person name="Wangdi T."/>
            <person name="Weiand M."/>
            <person name="Wilkinson J."/>
            <person name="Wilson A."/>
            <person name="Yadav S."/>
            <person name="Young G."/>
            <person name="Yu Q."/>
            <person name="Zembek L."/>
            <person name="Zhong D."/>
            <person name="Zimmer A."/>
            <person name="Zwirko Z."/>
            <person name="Jaffe D.B."/>
            <person name="Alvarez P."/>
            <person name="Brockman W."/>
            <person name="Butler J."/>
            <person name="Chin C."/>
            <person name="Gnerre S."/>
            <person name="Grabherr M."/>
            <person name="Kleber M."/>
            <person name="Mauceli E."/>
            <person name="MacCallum I."/>
        </authorList>
    </citation>
    <scope>NUCLEOTIDE SEQUENCE [LARGE SCALE GENOMIC DNA]</scope>
    <source>
        <strain evidence="3">Rob3c / Tucson 14021-0248.25</strain>
    </source>
</reference>
<evidence type="ECO:0000256" key="1">
    <source>
        <dbReference type="SAM" id="MobiDB-lite"/>
    </source>
</evidence>
<dbReference type="EMBL" id="CH480898">
    <property type="protein sequence ID" value="EDW55883.1"/>
    <property type="molecule type" value="Genomic_DNA"/>
</dbReference>
<dbReference type="Proteomes" id="UP000001292">
    <property type="component" value="Unassembled WGS sequence"/>
</dbReference>
<feature type="region of interest" description="Disordered" evidence="1">
    <location>
        <begin position="1"/>
        <end position="51"/>
    </location>
</feature>
<accession>B4ILW7</accession>
<feature type="compositionally biased region" description="Basic and acidic residues" evidence="1">
    <location>
        <begin position="114"/>
        <end position="124"/>
    </location>
</feature>
<evidence type="ECO:0000313" key="3">
    <source>
        <dbReference type="Proteomes" id="UP000001292"/>
    </source>
</evidence>
<feature type="compositionally biased region" description="Basic and acidic residues" evidence="1">
    <location>
        <begin position="25"/>
        <end position="47"/>
    </location>
</feature>
<feature type="region of interest" description="Disordered" evidence="1">
    <location>
        <begin position="86"/>
        <end position="155"/>
    </location>
</feature>
<dbReference type="AlphaFoldDB" id="B4ILW7"/>
<keyword evidence="3" id="KW-1185">Reference proteome</keyword>
<feature type="compositionally biased region" description="Polar residues" evidence="1">
    <location>
        <begin position="90"/>
        <end position="105"/>
    </location>
</feature>
<name>B4ILW7_DROSE</name>
<evidence type="ECO:0000313" key="2">
    <source>
        <dbReference type="EMBL" id="EDW55883.1"/>
    </source>
</evidence>
<organism evidence="3">
    <name type="scientific">Drosophila sechellia</name>
    <name type="common">Fruit fly</name>
    <dbReference type="NCBI Taxonomy" id="7238"/>
    <lineage>
        <taxon>Eukaryota</taxon>
        <taxon>Metazoa</taxon>
        <taxon>Ecdysozoa</taxon>
        <taxon>Arthropoda</taxon>
        <taxon>Hexapoda</taxon>
        <taxon>Insecta</taxon>
        <taxon>Pterygota</taxon>
        <taxon>Neoptera</taxon>
        <taxon>Endopterygota</taxon>
        <taxon>Diptera</taxon>
        <taxon>Brachycera</taxon>
        <taxon>Muscomorpha</taxon>
        <taxon>Ephydroidea</taxon>
        <taxon>Drosophilidae</taxon>
        <taxon>Drosophila</taxon>
        <taxon>Sophophora</taxon>
    </lineage>
</organism>
<dbReference type="HOGENOM" id="CLU_1697391_0_0_1"/>
<protein>
    <submittedName>
        <fullName evidence="2">GM23428</fullName>
    </submittedName>
</protein>
<sequence>MVAKITAKRAEENVNYIHRSNNDNIEGKSKAKHNEGKGKRNETEGKGKGMLKKAWQRICKEVVVVRVNKEQDRYETFFRPAIDWMVQPLSPRTTAIPNKSSTQQRSPHRSGQRKPQDSRNDAVELTRPCPPPQLEEGVGVERSSFTRRIGTETAA</sequence>
<proteinExistence type="predicted"/>
<gene>
    <name evidence="2" type="primary">Dsec\GM23428</name>
    <name evidence="2" type="ORF">Dsec_GM23428</name>
</gene>